<proteinExistence type="predicted"/>
<evidence type="ECO:0008006" key="3">
    <source>
        <dbReference type="Google" id="ProtNLM"/>
    </source>
</evidence>
<feature type="transmembrane region" description="Helical" evidence="1">
    <location>
        <begin position="204"/>
        <end position="226"/>
    </location>
</feature>
<protein>
    <recommendedName>
        <fullName evidence="3">YtkA-like domain-containing protein</fullName>
    </recommendedName>
</protein>
<dbReference type="EMBL" id="CADCWE010000236">
    <property type="protein sequence ID" value="CAA9559816.1"/>
    <property type="molecule type" value="Genomic_DNA"/>
</dbReference>
<organism evidence="2">
    <name type="scientific">uncultured Thermomicrobiales bacterium</name>
    <dbReference type="NCBI Taxonomy" id="1645740"/>
    <lineage>
        <taxon>Bacteria</taxon>
        <taxon>Pseudomonadati</taxon>
        <taxon>Thermomicrobiota</taxon>
        <taxon>Thermomicrobia</taxon>
        <taxon>Thermomicrobiales</taxon>
        <taxon>environmental samples</taxon>
    </lineage>
</organism>
<gene>
    <name evidence="2" type="ORF">AVDCRST_MAG73-3549</name>
</gene>
<evidence type="ECO:0000313" key="2">
    <source>
        <dbReference type="EMBL" id="CAA9559816.1"/>
    </source>
</evidence>
<keyword evidence="1" id="KW-0812">Transmembrane</keyword>
<evidence type="ECO:0000256" key="1">
    <source>
        <dbReference type="SAM" id="Phobius"/>
    </source>
</evidence>
<accession>A0A6J4UVW3</accession>
<sequence length="236" mass="24880">MERVQRTRRIFLGRRAPSRYPYAMNRRIPFTVRVAVLVALIGVLTPVVTPPRGASAHETRELEGGRYAVEVGFLNEPAYLGQPNALYLDVVEFATGGGRPVEGLAATLQAEVQKDGQSMPLTLIPREPGVYHGAFLPTATGDYTFRLVGQIGDQTVDESFRSSPNTFAAVDPADAIQFPTKLVAADALQSRVASAEDEAAAARGLAIAGIAVGALGLIAAVAAVALGRAGRRGGRS</sequence>
<keyword evidence="1" id="KW-0472">Membrane</keyword>
<dbReference type="AlphaFoldDB" id="A0A6J4UVW3"/>
<keyword evidence="1" id="KW-1133">Transmembrane helix</keyword>
<reference evidence="2" key="1">
    <citation type="submission" date="2020-02" db="EMBL/GenBank/DDBJ databases">
        <authorList>
            <person name="Meier V. D."/>
        </authorList>
    </citation>
    <scope>NUCLEOTIDE SEQUENCE</scope>
    <source>
        <strain evidence="2">AVDCRST_MAG73</strain>
    </source>
</reference>
<name>A0A6J4UVW3_9BACT</name>